<dbReference type="InterPro" id="IPR043504">
    <property type="entry name" value="Peptidase_S1_PA_chymotrypsin"/>
</dbReference>
<accession>A0A6B2L325</accession>
<dbReference type="PANTHER" id="PTHR45980">
    <property type="match status" value="1"/>
</dbReference>
<dbReference type="InterPro" id="IPR041517">
    <property type="entry name" value="DEGP_PDZ"/>
</dbReference>
<proteinExistence type="inferred from homology"/>
<dbReference type="AlphaFoldDB" id="A0A6B2L325"/>
<comment type="similarity">
    <text evidence="1">Belongs to the peptidase S1C family.</text>
</comment>
<keyword evidence="3" id="KW-0378">Hydrolase</keyword>
<evidence type="ECO:0000256" key="1">
    <source>
        <dbReference type="ARBA" id="ARBA00010541"/>
    </source>
</evidence>
<dbReference type="Gene3D" id="3.20.190.20">
    <property type="match status" value="1"/>
</dbReference>
<dbReference type="Pfam" id="PF17815">
    <property type="entry name" value="PDZ_3"/>
    <property type="match status" value="1"/>
</dbReference>
<evidence type="ECO:0000256" key="2">
    <source>
        <dbReference type="ARBA" id="ARBA00022670"/>
    </source>
</evidence>
<dbReference type="PRINTS" id="PR00834">
    <property type="entry name" value="PROTEASES2C"/>
</dbReference>
<evidence type="ECO:0000259" key="5">
    <source>
        <dbReference type="PROSITE" id="PS50106"/>
    </source>
</evidence>
<name>A0A6B2L325_9EUKA</name>
<dbReference type="GO" id="GO:0004252">
    <property type="term" value="F:serine-type endopeptidase activity"/>
    <property type="evidence" value="ECO:0007669"/>
    <property type="project" value="InterPro"/>
</dbReference>
<feature type="domain" description="PDZ" evidence="5">
    <location>
        <begin position="207"/>
        <end position="276"/>
    </location>
</feature>
<dbReference type="EMBL" id="GIBP01002328">
    <property type="protein sequence ID" value="NDV31297.1"/>
    <property type="molecule type" value="Transcribed_RNA"/>
</dbReference>
<keyword evidence="4" id="KW-0720">Serine protease</keyword>
<dbReference type="InterPro" id="IPR001478">
    <property type="entry name" value="PDZ"/>
</dbReference>
<organism evidence="6">
    <name type="scientific">Arcella intermedia</name>
    <dbReference type="NCBI Taxonomy" id="1963864"/>
    <lineage>
        <taxon>Eukaryota</taxon>
        <taxon>Amoebozoa</taxon>
        <taxon>Tubulinea</taxon>
        <taxon>Elardia</taxon>
        <taxon>Arcellinida</taxon>
        <taxon>Sphaerothecina</taxon>
        <taxon>Arcellidae</taxon>
        <taxon>Arcella</taxon>
    </lineage>
</organism>
<dbReference type="Gene3D" id="2.30.42.10">
    <property type="match status" value="1"/>
</dbReference>
<dbReference type="InterPro" id="IPR046449">
    <property type="entry name" value="DEGP_PDZ_sf"/>
</dbReference>
<dbReference type="Pfam" id="PF13365">
    <property type="entry name" value="Trypsin_2"/>
    <property type="match status" value="1"/>
</dbReference>
<protein>
    <recommendedName>
        <fullName evidence="5">PDZ domain-containing protein</fullName>
    </recommendedName>
</protein>
<keyword evidence="2" id="KW-0645">Protease</keyword>
<dbReference type="GO" id="GO:0006508">
    <property type="term" value="P:proteolysis"/>
    <property type="evidence" value="ECO:0007669"/>
    <property type="project" value="UniProtKB-KW"/>
</dbReference>
<sequence length="481" mass="53575">MPLDAIIKINSVVTPSNYYLPWQKKTSKPTSGSGFLLESEFGKSLITNAHVVADATYISIRRCRSAESYEAQVKAISHESDLALLEVKDERFWKETNDVKALKLGRLPQLQDHVNVVGFPTGGDGISVTRGVVSRIEPIQYAHGGIHLLGVQIDASINPGNSGGPALIESEGIQKNEVVGVAFQSLSGADNIGYIIPPPVINHFLTQYHLHKKYTGFPQLGVQLQHLENESLRKFYQLAEDTTGILVTHISDVSPAVNSLAVNDVILSVEGIQIANNGTVEFEGGERLFLNYLLVNKFVGDTCKMDVLRAGQRISVSFPLASSSSLQLVPLKNLPSYLVYGGLVFTKLSIPYLREFEHEDQENWFDVAPRNLVQRALTGFKESEDHEITILSHVLADDINYGFTHLYNMELEKFNGKKVKNLKHLQELIEDSGEEFARFDFLDKSVVILEVRQVKERGSRILRQYAIPSAYSQDLRAPKTK</sequence>
<reference evidence="6" key="1">
    <citation type="journal article" date="2020" name="J. Eukaryot. Microbiol.">
        <title>De novo Sequencing, Assembly and Annotation of the Transcriptome for the Free-Living Testate Amoeba Arcella intermedia.</title>
        <authorList>
            <person name="Ribeiro G.M."/>
            <person name="Porfirio-Sousa A.L."/>
            <person name="Maurer-Alcala X.X."/>
            <person name="Katz L.A."/>
            <person name="Lahr D.J.G."/>
        </authorList>
    </citation>
    <scope>NUCLEOTIDE SEQUENCE</scope>
</reference>
<dbReference type="InterPro" id="IPR009003">
    <property type="entry name" value="Peptidase_S1_PA"/>
</dbReference>
<dbReference type="Pfam" id="PF13180">
    <property type="entry name" value="PDZ_2"/>
    <property type="match status" value="1"/>
</dbReference>
<dbReference type="Gene3D" id="2.40.10.10">
    <property type="entry name" value="Trypsin-like serine proteases"/>
    <property type="match status" value="2"/>
</dbReference>
<dbReference type="SUPFAM" id="SSF50494">
    <property type="entry name" value="Trypsin-like serine proteases"/>
    <property type="match status" value="1"/>
</dbReference>
<dbReference type="SUPFAM" id="SSF50156">
    <property type="entry name" value="PDZ domain-like"/>
    <property type="match status" value="1"/>
</dbReference>
<dbReference type="PANTHER" id="PTHR45980:SF9">
    <property type="entry name" value="PROTEASE DO-LIKE 10, MITOCHONDRIAL-RELATED"/>
    <property type="match status" value="1"/>
</dbReference>
<evidence type="ECO:0000256" key="3">
    <source>
        <dbReference type="ARBA" id="ARBA00022801"/>
    </source>
</evidence>
<evidence type="ECO:0000313" key="6">
    <source>
        <dbReference type="EMBL" id="NDV31297.1"/>
    </source>
</evidence>
<dbReference type="InterPro" id="IPR036034">
    <property type="entry name" value="PDZ_sf"/>
</dbReference>
<dbReference type="InterPro" id="IPR001940">
    <property type="entry name" value="Peptidase_S1C"/>
</dbReference>
<evidence type="ECO:0000256" key="4">
    <source>
        <dbReference type="ARBA" id="ARBA00022825"/>
    </source>
</evidence>
<dbReference type="PROSITE" id="PS50106">
    <property type="entry name" value="PDZ"/>
    <property type="match status" value="1"/>
</dbReference>